<keyword evidence="3" id="KW-0227">DNA damage</keyword>
<dbReference type="Pfam" id="PF14520">
    <property type="entry name" value="HHH_5"/>
    <property type="match status" value="1"/>
</dbReference>
<evidence type="ECO:0000313" key="9">
    <source>
        <dbReference type="EMBL" id="ORX68049.1"/>
    </source>
</evidence>
<dbReference type="GO" id="GO:0070522">
    <property type="term" value="C:ERCC4-ERCC1 complex"/>
    <property type="evidence" value="ECO:0007669"/>
    <property type="project" value="TreeGrafter"/>
</dbReference>
<gene>
    <name evidence="9" type="ORF">DL89DRAFT_259268</name>
</gene>
<dbReference type="FunFam" id="3.40.50.10130:FF:000001">
    <property type="entry name" value="DNA excision repair protein ERCC-1"/>
    <property type="match status" value="1"/>
</dbReference>
<dbReference type="PANTHER" id="PTHR12749">
    <property type="entry name" value="EXCISION REPAIR CROSS-COMPLEMENTING 1 ERCC1"/>
    <property type="match status" value="1"/>
</dbReference>
<evidence type="ECO:0000256" key="1">
    <source>
        <dbReference type="ARBA" id="ARBA00004123"/>
    </source>
</evidence>
<dbReference type="Gene3D" id="3.40.50.10130">
    <property type="match status" value="1"/>
</dbReference>
<comment type="similarity">
    <text evidence="2">Belongs to the ERCC1/RAD10/SWI10 family.</text>
</comment>
<sequence>MSETPDKQQQTRRFHIPTVEEIEKAQEEANRVATTISLPQPASHTPPRTAPAQTPSPRPAQSPRYANTTVLVNELQRGNPVLACIRNVRWSYSRNIAADYVVGQSACILYLSIKYHRLHPEYISKRIEKLGKGHRLRVLLVHVDTEDCKLPLREINRTAALSDVTLLLAWSLDEAGRHSSTARPDMIRERIEDSYMARLTNTLTDIRSVTKADVLTLSSNFSTLEALAKASVAELTLCPGIGDLKAKRIHDALNQPFISES</sequence>
<evidence type="ECO:0000259" key="8">
    <source>
        <dbReference type="Pfam" id="PF03834"/>
    </source>
</evidence>
<accession>A0A1Y1W3D1</accession>
<organism evidence="9 10">
    <name type="scientific">Linderina pennispora</name>
    <dbReference type="NCBI Taxonomy" id="61395"/>
    <lineage>
        <taxon>Eukaryota</taxon>
        <taxon>Fungi</taxon>
        <taxon>Fungi incertae sedis</taxon>
        <taxon>Zoopagomycota</taxon>
        <taxon>Kickxellomycotina</taxon>
        <taxon>Kickxellomycetes</taxon>
        <taxon>Kickxellales</taxon>
        <taxon>Kickxellaceae</taxon>
        <taxon>Linderina</taxon>
    </lineage>
</organism>
<dbReference type="GO" id="GO:0070914">
    <property type="term" value="P:UV-damage excision repair"/>
    <property type="evidence" value="ECO:0007669"/>
    <property type="project" value="TreeGrafter"/>
</dbReference>
<dbReference type="GO" id="GO:0006302">
    <property type="term" value="P:double-strand break repair"/>
    <property type="evidence" value="ECO:0007669"/>
    <property type="project" value="UniProtKB-ARBA"/>
</dbReference>
<dbReference type="STRING" id="61395.A0A1Y1W3D1"/>
<reference evidence="9 10" key="1">
    <citation type="submission" date="2016-07" db="EMBL/GenBank/DDBJ databases">
        <title>Pervasive Adenine N6-methylation of Active Genes in Fungi.</title>
        <authorList>
            <consortium name="DOE Joint Genome Institute"/>
            <person name="Mondo S.J."/>
            <person name="Dannebaum R.O."/>
            <person name="Kuo R.C."/>
            <person name="Labutti K."/>
            <person name="Haridas S."/>
            <person name="Kuo A."/>
            <person name="Salamov A."/>
            <person name="Ahrendt S.R."/>
            <person name="Lipzen A."/>
            <person name="Sullivan W."/>
            <person name="Andreopoulos W.B."/>
            <person name="Clum A."/>
            <person name="Lindquist E."/>
            <person name="Daum C."/>
            <person name="Ramamoorthy G.K."/>
            <person name="Gryganskyi A."/>
            <person name="Culley D."/>
            <person name="Magnuson J.K."/>
            <person name="James T.Y."/>
            <person name="O'Malley M.A."/>
            <person name="Stajich J.E."/>
            <person name="Spatafora J.W."/>
            <person name="Visel A."/>
            <person name="Grigoriev I.V."/>
        </authorList>
    </citation>
    <scope>NUCLEOTIDE SEQUENCE [LARGE SCALE GENOMIC DNA]</scope>
    <source>
        <strain evidence="9 10">ATCC 12442</strain>
    </source>
</reference>
<dbReference type="InterPro" id="IPR004579">
    <property type="entry name" value="ERCC1/RAD10/SWI10"/>
</dbReference>
<dbReference type="GO" id="GO:0003684">
    <property type="term" value="F:damaged DNA binding"/>
    <property type="evidence" value="ECO:0007669"/>
    <property type="project" value="InterPro"/>
</dbReference>
<evidence type="ECO:0000256" key="7">
    <source>
        <dbReference type="SAM" id="MobiDB-lite"/>
    </source>
</evidence>
<dbReference type="SUPFAM" id="SSF52980">
    <property type="entry name" value="Restriction endonuclease-like"/>
    <property type="match status" value="1"/>
</dbReference>
<dbReference type="InterPro" id="IPR010994">
    <property type="entry name" value="RuvA_2-like"/>
</dbReference>
<evidence type="ECO:0000256" key="5">
    <source>
        <dbReference type="ARBA" id="ARBA00023204"/>
    </source>
</evidence>
<keyword evidence="5" id="KW-0234">DNA repair</keyword>
<dbReference type="AlphaFoldDB" id="A0A1Y1W3D1"/>
<dbReference type="SUPFAM" id="SSF47781">
    <property type="entry name" value="RuvA domain 2-like"/>
    <property type="match status" value="1"/>
</dbReference>
<keyword evidence="6" id="KW-0539">Nucleus</keyword>
<dbReference type="CDD" id="cd22325">
    <property type="entry name" value="ERCC1_C-like"/>
    <property type="match status" value="1"/>
</dbReference>
<dbReference type="GeneID" id="63802325"/>
<dbReference type="GO" id="GO:0003697">
    <property type="term" value="F:single-stranded DNA binding"/>
    <property type="evidence" value="ECO:0007669"/>
    <property type="project" value="TreeGrafter"/>
</dbReference>
<dbReference type="OrthoDB" id="10262814at2759"/>
<dbReference type="RefSeq" id="XP_040741895.1">
    <property type="nucleotide sequence ID" value="XM_040885677.1"/>
</dbReference>
<dbReference type="EMBL" id="MCFD01000011">
    <property type="protein sequence ID" value="ORX68049.1"/>
    <property type="molecule type" value="Genomic_DNA"/>
</dbReference>
<dbReference type="Proteomes" id="UP000193922">
    <property type="component" value="Unassembled WGS sequence"/>
</dbReference>
<evidence type="ECO:0000313" key="10">
    <source>
        <dbReference type="Proteomes" id="UP000193922"/>
    </source>
</evidence>
<evidence type="ECO:0000256" key="4">
    <source>
        <dbReference type="ARBA" id="ARBA00023125"/>
    </source>
</evidence>
<keyword evidence="4" id="KW-0238">DNA-binding</keyword>
<evidence type="ECO:0000256" key="3">
    <source>
        <dbReference type="ARBA" id="ARBA00022763"/>
    </source>
</evidence>
<evidence type="ECO:0000256" key="2">
    <source>
        <dbReference type="ARBA" id="ARBA00008283"/>
    </source>
</evidence>
<feature type="compositionally biased region" description="Polar residues" evidence="7">
    <location>
        <begin position="32"/>
        <end position="43"/>
    </location>
</feature>
<dbReference type="GO" id="GO:0006312">
    <property type="term" value="P:mitotic recombination"/>
    <property type="evidence" value="ECO:0007669"/>
    <property type="project" value="TreeGrafter"/>
</dbReference>
<comment type="caution">
    <text evidence="9">The sequence shown here is derived from an EMBL/GenBank/DDBJ whole genome shotgun (WGS) entry which is preliminary data.</text>
</comment>
<dbReference type="InterPro" id="IPR011335">
    <property type="entry name" value="Restrct_endonuc-II-like"/>
</dbReference>
<proteinExistence type="inferred from homology"/>
<dbReference type="PANTHER" id="PTHR12749:SF0">
    <property type="entry name" value="DNA EXCISION REPAIR PROTEIN ERCC-1"/>
    <property type="match status" value="1"/>
</dbReference>
<dbReference type="GO" id="GO:0000110">
    <property type="term" value="C:nucleotide-excision repair factor 1 complex"/>
    <property type="evidence" value="ECO:0007669"/>
    <property type="project" value="TreeGrafter"/>
</dbReference>
<keyword evidence="10" id="KW-1185">Reference proteome</keyword>
<dbReference type="InterPro" id="IPR047260">
    <property type="entry name" value="ERCC1-like_central_dom"/>
</dbReference>
<feature type="domain" description="ERCC1-like central" evidence="8">
    <location>
        <begin position="69"/>
        <end position="178"/>
    </location>
</feature>
<comment type="subcellular location">
    <subcellularLocation>
        <location evidence="1">Nucleus</location>
    </subcellularLocation>
</comment>
<protein>
    <submittedName>
        <fullName evidence="9">Excision repair cross-complementing rodent repair deficiency, complementation group 1</fullName>
    </submittedName>
</protein>
<dbReference type="Pfam" id="PF03834">
    <property type="entry name" value="Rad10"/>
    <property type="match status" value="1"/>
</dbReference>
<name>A0A1Y1W3D1_9FUNG</name>
<dbReference type="NCBIfam" id="TIGR00597">
    <property type="entry name" value="rad10"/>
    <property type="match status" value="1"/>
</dbReference>
<dbReference type="Gene3D" id="1.10.150.20">
    <property type="entry name" value="5' to 3' exonuclease, C-terminal subdomain"/>
    <property type="match status" value="1"/>
</dbReference>
<feature type="region of interest" description="Disordered" evidence="7">
    <location>
        <begin position="26"/>
        <end position="63"/>
    </location>
</feature>
<evidence type="ECO:0000256" key="6">
    <source>
        <dbReference type="ARBA" id="ARBA00023242"/>
    </source>
</evidence>